<dbReference type="EMBL" id="KZ452040">
    <property type="protein sequence ID" value="PKA49193.1"/>
    <property type="molecule type" value="Genomic_DNA"/>
</dbReference>
<protein>
    <submittedName>
        <fullName evidence="2">Uncharacterized protein</fullName>
    </submittedName>
</protein>
<gene>
    <name evidence="2" type="ORF">AXF42_Ash010878</name>
</gene>
<feature type="region of interest" description="Disordered" evidence="1">
    <location>
        <begin position="171"/>
        <end position="208"/>
    </location>
</feature>
<name>A0A2I0A0X0_9ASPA</name>
<reference evidence="2 3" key="1">
    <citation type="journal article" date="2017" name="Nature">
        <title>The Apostasia genome and the evolution of orchids.</title>
        <authorList>
            <person name="Zhang G.Q."/>
            <person name="Liu K.W."/>
            <person name="Li Z."/>
            <person name="Lohaus R."/>
            <person name="Hsiao Y.Y."/>
            <person name="Niu S.C."/>
            <person name="Wang J.Y."/>
            <person name="Lin Y.C."/>
            <person name="Xu Q."/>
            <person name="Chen L.J."/>
            <person name="Yoshida K."/>
            <person name="Fujiwara S."/>
            <person name="Wang Z.W."/>
            <person name="Zhang Y.Q."/>
            <person name="Mitsuda N."/>
            <person name="Wang M."/>
            <person name="Liu G.H."/>
            <person name="Pecoraro L."/>
            <person name="Huang H.X."/>
            <person name="Xiao X.J."/>
            <person name="Lin M."/>
            <person name="Wu X.Y."/>
            <person name="Wu W.L."/>
            <person name="Chen Y.Y."/>
            <person name="Chang S.B."/>
            <person name="Sakamoto S."/>
            <person name="Ohme-Takagi M."/>
            <person name="Yagi M."/>
            <person name="Zeng S.J."/>
            <person name="Shen C.Y."/>
            <person name="Yeh C.M."/>
            <person name="Luo Y.B."/>
            <person name="Tsai W.C."/>
            <person name="Van de Peer Y."/>
            <person name="Liu Z.J."/>
        </authorList>
    </citation>
    <scope>NUCLEOTIDE SEQUENCE [LARGE SCALE GENOMIC DNA]</scope>
    <source>
        <strain evidence="3">cv. Shenzhen</strain>
        <tissue evidence="2">Stem</tissue>
    </source>
</reference>
<evidence type="ECO:0000256" key="1">
    <source>
        <dbReference type="SAM" id="MobiDB-lite"/>
    </source>
</evidence>
<feature type="compositionally biased region" description="Low complexity" evidence="1">
    <location>
        <begin position="171"/>
        <end position="186"/>
    </location>
</feature>
<dbReference type="AlphaFoldDB" id="A0A2I0A0X0"/>
<evidence type="ECO:0000313" key="3">
    <source>
        <dbReference type="Proteomes" id="UP000236161"/>
    </source>
</evidence>
<feature type="compositionally biased region" description="Gly residues" evidence="1">
    <location>
        <begin position="111"/>
        <end position="123"/>
    </location>
</feature>
<proteinExistence type="predicted"/>
<evidence type="ECO:0000313" key="2">
    <source>
        <dbReference type="EMBL" id="PKA49193.1"/>
    </source>
</evidence>
<accession>A0A2I0A0X0</accession>
<feature type="region of interest" description="Disordered" evidence="1">
    <location>
        <begin position="108"/>
        <end position="137"/>
    </location>
</feature>
<organism evidence="2 3">
    <name type="scientific">Apostasia shenzhenica</name>
    <dbReference type="NCBI Taxonomy" id="1088818"/>
    <lineage>
        <taxon>Eukaryota</taxon>
        <taxon>Viridiplantae</taxon>
        <taxon>Streptophyta</taxon>
        <taxon>Embryophyta</taxon>
        <taxon>Tracheophyta</taxon>
        <taxon>Spermatophyta</taxon>
        <taxon>Magnoliopsida</taxon>
        <taxon>Liliopsida</taxon>
        <taxon>Asparagales</taxon>
        <taxon>Orchidaceae</taxon>
        <taxon>Apostasioideae</taxon>
        <taxon>Apostasia</taxon>
    </lineage>
</organism>
<sequence>MVPAGDGYNSGEGVDQIRPNWCIWQPRSLRWPHAAARHRPPAATRRAAAFSSPAVSPAARRAASEAAGPLEAAAHLVGLARPPAVSCGRPRPPSCAAAGVVLPREAARGSTGRGCEGSAVGSGGEREVSPSLPQTFSSSRVGHPLPLIFLSLGLHGEGVLRALSYQTHPLSLSKPTPKLSSPSRTPAICLRRGPPVAAPEDRRTRHSASDLLRASKLDSRRAFVPEIFRNAGNAPAGNFQFRWVVFGIIFLLRDPPLPRCCWGAGCPSQAHGWRYRLGERSLPRTPYHFHNLRFYPDQACKWT</sequence>
<dbReference type="Proteomes" id="UP000236161">
    <property type="component" value="Unassembled WGS sequence"/>
</dbReference>
<keyword evidence="3" id="KW-1185">Reference proteome</keyword>